<evidence type="ECO:0000259" key="2">
    <source>
        <dbReference type="Pfam" id="PF13456"/>
    </source>
</evidence>
<dbReference type="Gene3D" id="3.30.420.10">
    <property type="entry name" value="Ribonuclease H-like superfamily/Ribonuclease H"/>
    <property type="match status" value="1"/>
</dbReference>
<dbReference type="Gene3D" id="3.60.10.10">
    <property type="entry name" value="Endonuclease/exonuclease/phosphatase"/>
    <property type="match status" value="1"/>
</dbReference>
<organism evidence="3 4">
    <name type="scientific">Rehmannia glutinosa</name>
    <name type="common">Chinese foxglove</name>
    <dbReference type="NCBI Taxonomy" id="99300"/>
    <lineage>
        <taxon>Eukaryota</taxon>
        <taxon>Viridiplantae</taxon>
        <taxon>Streptophyta</taxon>
        <taxon>Embryophyta</taxon>
        <taxon>Tracheophyta</taxon>
        <taxon>Spermatophyta</taxon>
        <taxon>Magnoliopsida</taxon>
        <taxon>eudicotyledons</taxon>
        <taxon>Gunneridae</taxon>
        <taxon>Pentapetalae</taxon>
        <taxon>asterids</taxon>
        <taxon>lamiids</taxon>
        <taxon>Lamiales</taxon>
        <taxon>Orobanchaceae</taxon>
        <taxon>Rehmannieae</taxon>
        <taxon>Rehmannia</taxon>
    </lineage>
</organism>
<evidence type="ECO:0000313" key="4">
    <source>
        <dbReference type="Proteomes" id="UP001318860"/>
    </source>
</evidence>
<dbReference type="Pfam" id="PF13456">
    <property type="entry name" value="RVT_3"/>
    <property type="match status" value="1"/>
</dbReference>
<dbReference type="InterPro" id="IPR000477">
    <property type="entry name" value="RT_dom"/>
</dbReference>
<gene>
    <name evidence="3" type="ORF">DH2020_041687</name>
</gene>
<evidence type="ECO:0000313" key="3">
    <source>
        <dbReference type="EMBL" id="KAK6124569.1"/>
    </source>
</evidence>
<dbReference type="CDD" id="cd06222">
    <property type="entry name" value="RNase_H_like"/>
    <property type="match status" value="1"/>
</dbReference>
<dbReference type="InterPro" id="IPR044730">
    <property type="entry name" value="RNase_H-like_dom_plant"/>
</dbReference>
<proteinExistence type="predicted"/>
<dbReference type="PANTHER" id="PTHR33116">
    <property type="entry name" value="REVERSE TRANSCRIPTASE ZINC-BINDING DOMAIN-CONTAINING PROTEIN-RELATED-RELATED"/>
    <property type="match status" value="1"/>
</dbReference>
<dbReference type="Proteomes" id="UP001318860">
    <property type="component" value="Unassembled WGS sequence"/>
</dbReference>
<keyword evidence="4" id="KW-1185">Reference proteome</keyword>
<dbReference type="InterPro" id="IPR036397">
    <property type="entry name" value="RNaseH_sf"/>
</dbReference>
<feature type="domain" description="Reverse transcriptase" evidence="1">
    <location>
        <begin position="368"/>
        <end position="474"/>
    </location>
</feature>
<reference evidence="3 4" key="1">
    <citation type="journal article" date="2021" name="Comput. Struct. Biotechnol. J.">
        <title>De novo genome assembly of the potent medicinal plant Rehmannia glutinosa using nanopore technology.</title>
        <authorList>
            <person name="Ma L."/>
            <person name="Dong C."/>
            <person name="Song C."/>
            <person name="Wang X."/>
            <person name="Zheng X."/>
            <person name="Niu Y."/>
            <person name="Chen S."/>
            <person name="Feng W."/>
        </authorList>
    </citation>
    <scope>NUCLEOTIDE SEQUENCE [LARGE SCALE GENOMIC DNA]</scope>
    <source>
        <strain evidence="3">DH-2019</strain>
    </source>
</reference>
<dbReference type="InterPro" id="IPR002156">
    <property type="entry name" value="RNaseH_domain"/>
</dbReference>
<protein>
    <recommendedName>
        <fullName evidence="5">Reverse transcriptase domain-containing protein</fullName>
    </recommendedName>
</protein>
<dbReference type="InterPro" id="IPR036691">
    <property type="entry name" value="Endo/exonu/phosph_ase_sf"/>
</dbReference>
<dbReference type="PANTHER" id="PTHR33116:SF86">
    <property type="entry name" value="REVERSE TRANSCRIPTASE DOMAIN-CONTAINING PROTEIN"/>
    <property type="match status" value="1"/>
</dbReference>
<dbReference type="Pfam" id="PF00078">
    <property type="entry name" value="RVT_1"/>
    <property type="match status" value="1"/>
</dbReference>
<evidence type="ECO:0008006" key="5">
    <source>
        <dbReference type="Google" id="ProtNLM"/>
    </source>
</evidence>
<sequence length="929" mass="106354">MNIISWNCRGLGNPRTIQELRDFIRSKNPQLVFLCETKCKSPVIENLKKSLNFHGCAVDARGRSGGLALLGTKTPKSPSVFSLTGSLMPIRNALVTLFASQAFMENQIETMSHFNMFDLGFEGPPFTWSRLLLSPHTQRARLDRAICNQLWYDLFPWTRVNHCPTFFSDHSLLHIQVQSRNPHLLRKNRRRVFRFEAFWVKTKECEEIIKQHWNDSLSPLPAKIENCSIGLLNWSKHQYGDFDKHIDDIKSRQSKDWYKEGDRIRNFSTPLLAKGKPITTSPNSKISRHFSRDTGEGLERIITASLWINFHLEPPFRIDIAAVCCWDYLQRSFILCIASLTEPYTEAEIVKALKQMHPFKSPVPTLASKVIANRLRVTLPSIISESQSAFVPGRLITDNVLLAHEIHHHIRTKPPSNRGLMSIKLDMSKAFDRIEWTFVRRTMTALGRNKKEMFGYIKDKIWQRIQNWSKHHFSKAGKEILIKSVLQAIPSYAMSCFKFPESVISEIQSMIRGFWWDSASNKKKIHWNSWQSITRKKSEGGIGFRNFRAFNLALLAKQAWRLISNPSSLLARVYKAKYHPSHPFLEAQMHHRPSWTWRSIMDSKKVLLAGCLKRIQSGKNTKVWGDRWIPKYPYHLTCAKPNSVSFSMKVSELINESSNCWNSELIRTLFPNQVAASILSIPLNVTPRNDSWYWIHNKNGKFSVKSAYQTIMHTPNLSDDFVDPGGTSSGIRQPVLHFQQPSFALWIRDLIEDSPTSITEFALTICSGIWYSRNKLIFDNQDFLPATIISSAGLILSSFQAANLWPERPSIVLTDLEILRHPPDGTHIFFDGAISTTDNCAGIGVFIRSRTGSFLKGFSKKIQNIINPDEAEQLALREALIIARSEGHSDVSFIGDSAATIALARELASSPLITLYPFRYLHAFMWTEH</sequence>
<accession>A0ABR0UPJ1</accession>
<evidence type="ECO:0000259" key="1">
    <source>
        <dbReference type="Pfam" id="PF00078"/>
    </source>
</evidence>
<dbReference type="InterPro" id="IPR012337">
    <property type="entry name" value="RNaseH-like_sf"/>
</dbReference>
<dbReference type="SUPFAM" id="SSF53098">
    <property type="entry name" value="Ribonuclease H-like"/>
    <property type="match status" value="1"/>
</dbReference>
<dbReference type="EMBL" id="JABTTQ020002375">
    <property type="protein sequence ID" value="KAK6124569.1"/>
    <property type="molecule type" value="Genomic_DNA"/>
</dbReference>
<feature type="domain" description="RNase H type-1" evidence="2">
    <location>
        <begin position="830"/>
        <end position="907"/>
    </location>
</feature>
<name>A0ABR0UPJ1_REHGL</name>
<dbReference type="SUPFAM" id="SSF56219">
    <property type="entry name" value="DNase I-like"/>
    <property type="match status" value="1"/>
</dbReference>
<comment type="caution">
    <text evidence="3">The sequence shown here is derived from an EMBL/GenBank/DDBJ whole genome shotgun (WGS) entry which is preliminary data.</text>
</comment>